<dbReference type="InParanoid" id="F4S269"/>
<name>F4S269_MELLP</name>
<organism evidence="3">
    <name type="scientific">Melampsora larici-populina (strain 98AG31 / pathotype 3-4-7)</name>
    <name type="common">Poplar leaf rust fungus</name>
    <dbReference type="NCBI Taxonomy" id="747676"/>
    <lineage>
        <taxon>Eukaryota</taxon>
        <taxon>Fungi</taxon>
        <taxon>Dikarya</taxon>
        <taxon>Basidiomycota</taxon>
        <taxon>Pucciniomycotina</taxon>
        <taxon>Pucciniomycetes</taxon>
        <taxon>Pucciniales</taxon>
        <taxon>Melampsoraceae</taxon>
        <taxon>Melampsora</taxon>
    </lineage>
</organism>
<gene>
    <name evidence="2" type="ORF">MELLADRAFT_111150</name>
</gene>
<evidence type="ECO:0000313" key="3">
    <source>
        <dbReference type="Proteomes" id="UP000001072"/>
    </source>
</evidence>
<feature type="region of interest" description="Disordered" evidence="1">
    <location>
        <begin position="40"/>
        <end position="60"/>
    </location>
</feature>
<dbReference type="HOGENOM" id="CLU_1563203_0_0_1"/>
<sequence>MHFQKMNGHLDSTQLTYLIFILIYSELCDHQHKSATPYGSLHAPHTFNQSSQPEKFEESIPVHNTQHVPRPTEPSRFAEPTPILSYANIIPRESKLLLMHNPVLTSYYITFYNHQYVILKGPIKNQLNRQRLRNPNGYEKTAGSHVPIEDLPEQIKLSVGRLEATELCILE</sequence>
<reference evidence="3" key="1">
    <citation type="journal article" date="2011" name="Proc. Natl. Acad. Sci. U.S.A.">
        <title>Obligate biotrophy features unraveled by the genomic analysis of rust fungi.</title>
        <authorList>
            <person name="Duplessis S."/>
            <person name="Cuomo C.A."/>
            <person name="Lin Y.-C."/>
            <person name="Aerts A."/>
            <person name="Tisserant E."/>
            <person name="Veneault-Fourrey C."/>
            <person name="Joly D.L."/>
            <person name="Hacquard S."/>
            <person name="Amselem J."/>
            <person name="Cantarel B.L."/>
            <person name="Chiu R."/>
            <person name="Coutinho P.M."/>
            <person name="Feau N."/>
            <person name="Field M."/>
            <person name="Frey P."/>
            <person name="Gelhaye E."/>
            <person name="Goldberg J."/>
            <person name="Grabherr M.G."/>
            <person name="Kodira C.D."/>
            <person name="Kohler A."/>
            <person name="Kuees U."/>
            <person name="Lindquist E.A."/>
            <person name="Lucas S.M."/>
            <person name="Mago R."/>
            <person name="Mauceli E."/>
            <person name="Morin E."/>
            <person name="Murat C."/>
            <person name="Pangilinan J.L."/>
            <person name="Park R."/>
            <person name="Pearson M."/>
            <person name="Quesneville H."/>
            <person name="Rouhier N."/>
            <person name="Sakthikumar S."/>
            <person name="Salamov A.A."/>
            <person name="Schmutz J."/>
            <person name="Selles B."/>
            <person name="Shapiro H."/>
            <person name="Tanguay P."/>
            <person name="Tuskan G.A."/>
            <person name="Henrissat B."/>
            <person name="Van de Peer Y."/>
            <person name="Rouze P."/>
            <person name="Ellis J.G."/>
            <person name="Dodds P.N."/>
            <person name="Schein J.E."/>
            <person name="Zhong S."/>
            <person name="Hamelin R.C."/>
            <person name="Grigoriev I.V."/>
            <person name="Szabo L.J."/>
            <person name="Martin F."/>
        </authorList>
    </citation>
    <scope>NUCLEOTIDE SEQUENCE [LARGE SCALE GENOMIC DNA]</scope>
    <source>
        <strain evidence="3">98AG31 / pathotype 3-4-7</strain>
    </source>
</reference>
<accession>F4S269</accession>
<dbReference type="VEuPathDB" id="FungiDB:MELLADRAFT_111150"/>
<dbReference type="Proteomes" id="UP000001072">
    <property type="component" value="Unassembled WGS sequence"/>
</dbReference>
<keyword evidence="3" id="KW-1185">Reference proteome</keyword>
<proteinExistence type="predicted"/>
<evidence type="ECO:0000313" key="2">
    <source>
        <dbReference type="EMBL" id="EGG01305.1"/>
    </source>
</evidence>
<dbReference type="GeneID" id="18924295"/>
<dbReference type="EMBL" id="GL883139">
    <property type="protein sequence ID" value="EGG01305.1"/>
    <property type="molecule type" value="Genomic_DNA"/>
</dbReference>
<dbReference type="KEGG" id="mlr:MELLADRAFT_111150"/>
<evidence type="ECO:0000256" key="1">
    <source>
        <dbReference type="SAM" id="MobiDB-lite"/>
    </source>
</evidence>
<dbReference type="AlphaFoldDB" id="F4S269"/>
<protein>
    <submittedName>
        <fullName evidence="2">Uncharacterized protein</fullName>
    </submittedName>
</protein>
<dbReference type="RefSeq" id="XP_007415406.1">
    <property type="nucleotide sequence ID" value="XM_007415344.1"/>
</dbReference>